<dbReference type="GO" id="GO:0043952">
    <property type="term" value="P:protein transport by the Sec complex"/>
    <property type="evidence" value="ECO:0007669"/>
    <property type="project" value="TreeGrafter"/>
</dbReference>
<evidence type="ECO:0000313" key="11">
    <source>
        <dbReference type="EMBL" id="CCJ32975.1"/>
    </source>
</evidence>
<dbReference type="PANTHER" id="PTHR34182:SF1">
    <property type="entry name" value="PROTEIN-EXPORT MEMBRANE PROTEIN SECG"/>
    <property type="match status" value="1"/>
</dbReference>
<proteinExistence type="inferred from homology"/>
<name>I7LG39_9CLOT</name>
<accession>I7LG39</accession>
<comment type="function">
    <text evidence="10">Involved in protein export. Participates in an early event of protein translocation.</text>
</comment>
<comment type="similarity">
    <text evidence="2 10">Belongs to the SecG family.</text>
</comment>
<keyword evidence="8 10" id="KW-0811">Translocation</keyword>
<comment type="subcellular location">
    <subcellularLocation>
        <location evidence="1 10">Cell membrane</location>
        <topology evidence="1 10">Multi-pass membrane protein</topology>
    </subcellularLocation>
</comment>
<evidence type="ECO:0000256" key="5">
    <source>
        <dbReference type="ARBA" id="ARBA00022692"/>
    </source>
</evidence>
<keyword evidence="5 10" id="KW-0812">Transmembrane</keyword>
<keyword evidence="4 10" id="KW-1003">Cell membrane</keyword>
<dbReference type="OrthoDB" id="1708246at2"/>
<evidence type="ECO:0000256" key="1">
    <source>
        <dbReference type="ARBA" id="ARBA00004651"/>
    </source>
</evidence>
<dbReference type="eggNOG" id="COG1314">
    <property type="taxonomic scope" value="Bacteria"/>
</dbReference>
<evidence type="ECO:0000256" key="4">
    <source>
        <dbReference type="ARBA" id="ARBA00022475"/>
    </source>
</evidence>
<evidence type="ECO:0000313" key="12">
    <source>
        <dbReference type="Proteomes" id="UP000007652"/>
    </source>
</evidence>
<protein>
    <recommendedName>
        <fullName evidence="10">Protein-export membrane protein SecG</fullName>
    </recommendedName>
</protein>
<keyword evidence="9 10" id="KW-0472">Membrane</keyword>
<evidence type="ECO:0000256" key="7">
    <source>
        <dbReference type="ARBA" id="ARBA00022989"/>
    </source>
</evidence>
<dbReference type="Proteomes" id="UP000007652">
    <property type="component" value="Unassembled WGS sequence"/>
</dbReference>
<dbReference type="PANTHER" id="PTHR34182">
    <property type="entry name" value="PROTEIN-EXPORT MEMBRANE PROTEIN SECG"/>
    <property type="match status" value="1"/>
</dbReference>
<dbReference type="GO" id="GO:0065002">
    <property type="term" value="P:intracellular protein transmembrane transport"/>
    <property type="evidence" value="ECO:0007669"/>
    <property type="project" value="TreeGrafter"/>
</dbReference>
<dbReference type="RefSeq" id="WP_008908249.1">
    <property type="nucleotide sequence ID" value="NZ_CAKP01000043.1"/>
</dbReference>
<evidence type="ECO:0000256" key="8">
    <source>
        <dbReference type="ARBA" id="ARBA00023010"/>
    </source>
</evidence>
<reference evidence="11 12" key="1">
    <citation type="journal article" date="2011" name="J. Bacteriol.">
        <title>Draft genome sequence of Caloramator australicus strain RC3T, a thermoanaerobe from the Great Artesian Basin of Australia.</title>
        <authorList>
            <person name="Ogg C.D."/>
            <person name="Patel B.K.C."/>
        </authorList>
    </citation>
    <scope>NUCLEOTIDE SEQUENCE [LARGE SCALE GENOMIC DNA]</scope>
    <source>
        <strain evidence="11 12">RC3</strain>
    </source>
</reference>
<dbReference type="InterPro" id="IPR004692">
    <property type="entry name" value="SecG"/>
</dbReference>
<dbReference type="GO" id="GO:0005886">
    <property type="term" value="C:plasma membrane"/>
    <property type="evidence" value="ECO:0007669"/>
    <property type="project" value="UniProtKB-SubCell"/>
</dbReference>
<dbReference type="STRING" id="857293.CAAU_0891"/>
<dbReference type="Pfam" id="PF03840">
    <property type="entry name" value="SecG"/>
    <property type="match status" value="1"/>
</dbReference>
<keyword evidence="3 10" id="KW-0813">Transport</keyword>
<sequence>MKTFVIIVHVIVSLIIITTVLGQPAKTYGLSTAISGGAETFFGKNKGRTIEGKLRKLTVFAMILFVITSMLLVYLTGK</sequence>
<comment type="caution">
    <text evidence="11">The sequence shown here is derived from an EMBL/GenBank/DDBJ whole genome shotgun (WGS) entry which is preliminary data.</text>
</comment>
<keyword evidence="7 10" id="KW-1133">Transmembrane helix</keyword>
<organism evidence="11 12">
    <name type="scientific">Caloramator australicus RC3</name>
    <dbReference type="NCBI Taxonomy" id="857293"/>
    <lineage>
        <taxon>Bacteria</taxon>
        <taxon>Bacillati</taxon>
        <taxon>Bacillota</taxon>
        <taxon>Clostridia</taxon>
        <taxon>Eubacteriales</taxon>
        <taxon>Clostridiaceae</taxon>
        <taxon>Caloramator</taxon>
    </lineage>
</organism>
<evidence type="ECO:0000256" key="2">
    <source>
        <dbReference type="ARBA" id="ARBA00008445"/>
    </source>
</evidence>
<gene>
    <name evidence="11" type="ORF">CAAU_0891</name>
</gene>
<keyword evidence="6 10" id="KW-0653">Protein transport</keyword>
<comment type="caution">
    <text evidence="10">Lacks conserved residue(s) required for the propagation of feature annotation.</text>
</comment>
<evidence type="ECO:0000256" key="6">
    <source>
        <dbReference type="ARBA" id="ARBA00022927"/>
    </source>
</evidence>
<evidence type="ECO:0000256" key="3">
    <source>
        <dbReference type="ARBA" id="ARBA00022448"/>
    </source>
</evidence>
<dbReference type="NCBIfam" id="TIGR00810">
    <property type="entry name" value="secG"/>
    <property type="match status" value="1"/>
</dbReference>
<dbReference type="GO" id="GO:0009306">
    <property type="term" value="P:protein secretion"/>
    <property type="evidence" value="ECO:0007669"/>
    <property type="project" value="UniProtKB-UniRule"/>
</dbReference>
<evidence type="ECO:0000256" key="9">
    <source>
        <dbReference type="ARBA" id="ARBA00023136"/>
    </source>
</evidence>
<dbReference type="GO" id="GO:0015450">
    <property type="term" value="F:protein-transporting ATPase activity"/>
    <property type="evidence" value="ECO:0007669"/>
    <property type="project" value="UniProtKB-UniRule"/>
</dbReference>
<dbReference type="AlphaFoldDB" id="I7LG39"/>
<keyword evidence="12" id="KW-1185">Reference proteome</keyword>
<feature type="transmembrane region" description="Helical" evidence="10">
    <location>
        <begin position="57"/>
        <end position="75"/>
    </location>
</feature>
<evidence type="ECO:0000256" key="10">
    <source>
        <dbReference type="RuleBase" id="RU365087"/>
    </source>
</evidence>
<dbReference type="EMBL" id="CAKP01000043">
    <property type="protein sequence ID" value="CCJ32975.1"/>
    <property type="molecule type" value="Genomic_DNA"/>
</dbReference>
<dbReference type="PRINTS" id="PR01651">
    <property type="entry name" value="SECGEXPORT"/>
</dbReference>